<accession>A0AAC9L8Y1</accession>
<dbReference type="AlphaFoldDB" id="A0AAC9L8Y1"/>
<gene>
    <name evidence="2" type="ORF">UA74_00490</name>
</gene>
<sequence length="112" mass="12045">MNAPQILANLREASLKVTEILTSASQLSRISFRGSDGVSSHATDEMRKMTVDTNTGSLFQAATAYREAIEQQIEALEKALLNYHSAEELNAISADAIEIADRPTVAGPNLAI</sequence>
<reference evidence="3" key="1">
    <citation type="submission" date="2016-06" db="EMBL/GenBank/DDBJ databases">
        <title>Complete genome sequence of Actinoalloteichus fjordicus DSM 46855 (=ADI127-17), type strain of the new species Actinoalloteichus fjordicus.</title>
        <authorList>
            <person name="Ruckert C."/>
            <person name="Nouioui I."/>
            <person name="Willmese J."/>
            <person name="van Wezel G."/>
            <person name="Klenk H.-P."/>
            <person name="Kalinowski J."/>
            <person name="Zotchev S.B."/>
        </authorList>
    </citation>
    <scope>NUCLEOTIDE SEQUENCE [LARGE SCALE GENOMIC DNA]</scope>
    <source>
        <strain evidence="3">ADI127-7</strain>
    </source>
</reference>
<dbReference type="EMBL" id="CP016076">
    <property type="protein sequence ID" value="APU12197.1"/>
    <property type="molecule type" value="Genomic_DNA"/>
</dbReference>
<evidence type="ECO:0000313" key="3">
    <source>
        <dbReference type="Proteomes" id="UP000185511"/>
    </source>
</evidence>
<evidence type="ECO:0000313" key="2">
    <source>
        <dbReference type="EMBL" id="APU12197.1"/>
    </source>
</evidence>
<dbReference type="KEGG" id="acad:UA74_00490"/>
<feature type="coiled-coil region" evidence="1">
    <location>
        <begin position="59"/>
        <end position="89"/>
    </location>
</feature>
<name>A0AAC9L8Y1_9PSEU</name>
<protein>
    <submittedName>
        <fullName evidence="2">Uncharacterized protein</fullName>
    </submittedName>
</protein>
<organism evidence="2 3">
    <name type="scientific">Actinoalloteichus fjordicus</name>
    <dbReference type="NCBI Taxonomy" id="1612552"/>
    <lineage>
        <taxon>Bacteria</taxon>
        <taxon>Bacillati</taxon>
        <taxon>Actinomycetota</taxon>
        <taxon>Actinomycetes</taxon>
        <taxon>Pseudonocardiales</taxon>
        <taxon>Pseudonocardiaceae</taxon>
        <taxon>Actinoalloteichus</taxon>
    </lineage>
</organism>
<dbReference type="Proteomes" id="UP000185511">
    <property type="component" value="Chromosome"/>
</dbReference>
<keyword evidence="1" id="KW-0175">Coiled coil</keyword>
<proteinExistence type="predicted"/>
<dbReference type="RefSeq" id="WP_075763680.1">
    <property type="nucleotide sequence ID" value="NZ_CP016076.1"/>
</dbReference>
<keyword evidence="3" id="KW-1185">Reference proteome</keyword>
<evidence type="ECO:0000256" key="1">
    <source>
        <dbReference type="SAM" id="Coils"/>
    </source>
</evidence>